<accession>A0ABP3EQ04</accession>
<reference evidence="3" key="1">
    <citation type="journal article" date="2019" name="Int. J. Syst. Evol. Microbiol.">
        <title>The Global Catalogue of Microorganisms (GCM) 10K type strain sequencing project: providing services to taxonomists for standard genome sequencing and annotation.</title>
        <authorList>
            <consortium name="The Broad Institute Genomics Platform"/>
            <consortium name="The Broad Institute Genome Sequencing Center for Infectious Disease"/>
            <person name="Wu L."/>
            <person name="Ma J."/>
        </authorList>
    </citation>
    <scope>NUCLEOTIDE SEQUENCE [LARGE SCALE GENOMIC DNA]</scope>
    <source>
        <strain evidence="3">JCM 4505</strain>
    </source>
</reference>
<dbReference type="Pfam" id="PF04149">
    <property type="entry name" value="DUF397"/>
    <property type="match status" value="1"/>
</dbReference>
<dbReference type="RefSeq" id="WP_344151545.1">
    <property type="nucleotide sequence ID" value="NZ_BAAABV010000005.1"/>
</dbReference>
<organism evidence="2 3">
    <name type="scientific">Streptomyces polychromogenes</name>
    <dbReference type="NCBI Taxonomy" id="67342"/>
    <lineage>
        <taxon>Bacteria</taxon>
        <taxon>Bacillati</taxon>
        <taxon>Actinomycetota</taxon>
        <taxon>Actinomycetes</taxon>
        <taxon>Kitasatosporales</taxon>
        <taxon>Streptomycetaceae</taxon>
        <taxon>Streptomyces</taxon>
    </lineage>
</organism>
<keyword evidence="3" id="KW-1185">Reference proteome</keyword>
<comment type="caution">
    <text evidence="2">The sequence shown here is derived from an EMBL/GenBank/DDBJ whole genome shotgun (WGS) entry which is preliminary data.</text>
</comment>
<evidence type="ECO:0000313" key="2">
    <source>
        <dbReference type="EMBL" id="GAA0270182.1"/>
    </source>
</evidence>
<proteinExistence type="predicted"/>
<dbReference type="Proteomes" id="UP001501867">
    <property type="component" value="Unassembled WGS sequence"/>
</dbReference>
<evidence type="ECO:0000259" key="1">
    <source>
        <dbReference type="Pfam" id="PF04149"/>
    </source>
</evidence>
<name>A0ABP3EQ04_9ACTN</name>
<sequence length="68" mass="7408">MSTTNGRAHGEWFKSSYSGNPNGECVEACPQPAAIYIRDSKRLDELDCPVLSFSPAAWSTFTAHTSGR</sequence>
<protein>
    <submittedName>
        <fullName evidence="2">DUF397 domain-containing protein</fullName>
    </submittedName>
</protein>
<dbReference type="EMBL" id="BAAABV010000005">
    <property type="protein sequence ID" value="GAA0270182.1"/>
    <property type="molecule type" value="Genomic_DNA"/>
</dbReference>
<dbReference type="InterPro" id="IPR007278">
    <property type="entry name" value="DUF397"/>
</dbReference>
<gene>
    <name evidence="2" type="ORF">GCM10010302_04680</name>
</gene>
<feature type="domain" description="DUF397" evidence="1">
    <location>
        <begin position="11"/>
        <end position="64"/>
    </location>
</feature>
<evidence type="ECO:0000313" key="3">
    <source>
        <dbReference type="Proteomes" id="UP001501867"/>
    </source>
</evidence>